<reference evidence="7 8" key="1">
    <citation type="journal article" date="2024" name="G3 (Bethesda)">
        <title>Genome assembly of Hibiscus sabdariffa L. provides insights into metabolisms of medicinal natural products.</title>
        <authorList>
            <person name="Kim T."/>
        </authorList>
    </citation>
    <scope>NUCLEOTIDE SEQUENCE [LARGE SCALE GENOMIC DNA]</scope>
    <source>
        <strain evidence="7">TK-2024</strain>
        <tissue evidence="7">Old leaves</tissue>
    </source>
</reference>
<evidence type="ECO:0000256" key="1">
    <source>
        <dbReference type="ARBA" id="ARBA00022723"/>
    </source>
</evidence>
<dbReference type="SUPFAM" id="SSF103612">
    <property type="entry name" value="SBT domain"/>
    <property type="match status" value="1"/>
</dbReference>
<evidence type="ECO:0000256" key="3">
    <source>
        <dbReference type="ARBA" id="ARBA00022833"/>
    </source>
</evidence>
<feature type="region of interest" description="Disordered" evidence="5">
    <location>
        <begin position="202"/>
        <end position="224"/>
    </location>
</feature>
<feature type="region of interest" description="Disordered" evidence="5">
    <location>
        <begin position="56"/>
        <end position="77"/>
    </location>
</feature>
<dbReference type="Pfam" id="PF03110">
    <property type="entry name" value="SBP"/>
    <property type="match status" value="1"/>
</dbReference>
<dbReference type="InterPro" id="IPR036893">
    <property type="entry name" value="SBP_sf"/>
</dbReference>
<dbReference type="PANTHER" id="PTHR31251:SF208">
    <property type="entry name" value="SQUAMOSA PROMOTER-BINDING-LIKE PROTEIN 18"/>
    <property type="match status" value="1"/>
</dbReference>
<evidence type="ECO:0000256" key="5">
    <source>
        <dbReference type="SAM" id="MobiDB-lite"/>
    </source>
</evidence>
<gene>
    <name evidence="7" type="ORF">V6N11_062953</name>
</gene>
<name>A0ABR2NPU9_9ROSI</name>
<dbReference type="EMBL" id="JBBPBN010000114">
    <property type="protein sequence ID" value="KAK8978158.1"/>
    <property type="molecule type" value="Genomic_DNA"/>
</dbReference>
<feature type="domain" description="SBP-type" evidence="6">
    <location>
        <begin position="81"/>
        <end position="158"/>
    </location>
</feature>
<feature type="region of interest" description="Disordered" evidence="5">
    <location>
        <begin position="148"/>
        <end position="170"/>
    </location>
</feature>
<organism evidence="7 8">
    <name type="scientific">Hibiscus sabdariffa</name>
    <name type="common">roselle</name>
    <dbReference type="NCBI Taxonomy" id="183260"/>
    <lineage>
        <taxon>Eukaryota</taxon>
        <taxon>Viridiplantae</taxon>
        <taxon>Streptophyta</taxon>
        <taxon>Embryophyta</taxon>
        <taxon>Tracheophyta</taxon>
        <taxon>Spermatophyta</taxon>
        <taxon>Magnoliopsida</taxon>
        <taxon>eudicotyledons</taxon>
        <taxon>Gunneridae</taxon>
        <taxon>Pentapetalae</taxon>
        <taxon>rosids</taxon>
        <taxon>malvids</taxon>
        <taxon>Malvales</taxon>
        <taxon>Malvaceae</taxon>
        <taxon>Malvoideae</taxon>
        <taxon>Hibiscus</taxon>
    </lineage>
</organism>
<dbReference type="PANTHER" id="PTHR31251">
    <property type="entry name" value="SQUAMOSA PROMOTER-BINDING-LIKE PROTEIN 4"/>
    <property type="match status" value="1"/>
</dbReference>
<evidence type="ECO:0000313" key="7">
    <source>
        <dbReference type="EMBL" id="KAK8978158.1"/>
    </source>
</evidence>
<comment type="caution">
    <text evidence="7">The sequence shown here is derived from an EMBL/GenBank/DDBJ whole genome shotgun (WGS) entry which is preliminary data.</text>
</comment>
<dbReference type="PROSITE" id="PS51141">
    <property type="entry name" value="ZF_SBP"/>
    <property type="match status" value="1"/>
</dbReference>
<evidence type="ECO:0000256" key="4">
    <source>
        <dbReference type="PROSITE-ProRule" id="PRU00470"/>
    </source>
</evidence>
<dbReference type="InterPro" id="IPR004333">
    <property type="entry name" value="SBP_dom"/>
</dbReference>
<proteinExistence type="predicted"/>
<protein>
    <recommendedName>
        <fullName evidence="6">SBP-type domain-containing protein</fullName>
    </recommendedName>
</protein>
<sequence length="374" mass="41315">MEWNLRAASWDLSDFVEETETSRDASNGNGSSGYRLVSSRGDFRVDLKLGQVGNSREIPSGKWKEPGVSNKARPTNTGTRPVSCLVDECDSDLSKCRDYHRRHKVCELHSKTAEVMINGLKQRFCQQCSRFHSLEEFDDGKRSCRTRLDRHNRRRRKPQPDPLSRPRSYLSNYQGSQMLPFSSLQVYPTTTVVKTTWPGVNKSASESRCLNPSPKQSLNSPVKQNLVLGTSSSNYREGKQCMFLQGEDQTLAKASVCQPVLGAVAPFLEGNGSCHSMLCDSLTTQVRDSDCALSLLSSPLSHTSGIGSSNMVQPQLFPLVQSLGSSLQSYGIEPMGSVVANGRETTVHGSRMFHMESGESSGSEAPQALPFHWQ</sequence>
<evidence type="ECO:0000313" key="8">
    <source>
        <dbReference type="Proteomes" id="UP001396334"/>
    </source>
</evidence>
<dbReference type="InterPro" id="IPR044817">
    <property type="entry name" value="SBP-like"/>
</dbReference>
<evidence type="ECO:0000256" key="2">
    <source>
        <dbReference type="ARBA" id="ARBA00022771"/>
    </source>
</evidence>
<keyword evidence="3" id="KW-0862">Zinc</keyword>
<evidence type="ECO:0000259" key="6">
    <source>
        <dbReference type="PROSITE" id="PS51141"/>
    </source>
</evidence>
<keyword evidence="2 4" id="KW-0863">Zinc-finger</keyword>
<keyword evidence="8" id="KW-1185">Reference proteome</keyword>
<feature type="region of interest" description="Disordered" evidence="5">
    <location>
        <begin position="355"/>
        <end position="374"/>
    </location>
</feature>
<accession>A0ABR2NPU9</accession>
<keyword evidence="1" id="KW-0479">Metal-binding</keyword>
<dbReference type="Gene3D" id="4.10.1100.10">
    <property type="entry name" value="Transcription factor, SBP-box domain"/>
    <property type="match status" value="1"/>
</dbReference>
<dbReference type="Proteomes" id="UP001396334">
    <property type="component" value="Unassembled WGS sequence"/>
</dbReference>